<dbReference type="RefSeq" id="WP_276235566.1">
    <property type="nucleotide sequence ID" value="NZ_CP119802.1"/>
</dbReference>
<dbReference type="Gene3D" id="2.60.40.10">
    <property type="entry name" value="Immunoglobulins"/>
    <property type="match status" value="1"/>
</dbReference>
<dbReference type="Proteomes" id="UP001596398">
    <property type="component" value="Unassembled WGS sequence"/>
</dbReference>
<evidence type="ECO:0000313" key="3">
    <source>
        <dbReference type="EMBL" id="MFC7234559.1"/>
    </source>
</evidence>
<sequence>MTRRVALASVLLFAGVGVLFASPTALVAAVVPLAYVVADAASAVPASPAIAVERSLSPASPTPGDRVTVTLSLSNEGESALADVRVVDGVPDALAVVEGSPRAAVALPVDGSAEVSYEVVAKRGDFAFGDPTVRLRPTVGDDPATATLPVAGATALESRGTAAPPRPEAARLQAGTLTTDRSGQGIEFRSVREYRHGDALSRLDWRRLAKTGELATVEYREEHALRLLVLVDARPETRTVPEPGYPTGGEAAAYAGRVLYDALRSGGHVAGAAAVGLPNGYLPEGHAGDGLAWVDDRDPRDPTAVFERAEAAGAATDTTAQRAIRDDAAVGRVLGRLRPNTHVVFVTPLADDWPTTLARRLTVAGHPLTVVSPDGTGDSTPGGEVAALERRLRLRAVRLLGADTVDWDRDRPLRASLETSVREVLSR</sequence>
<keyword evidence="4" id="KW-1185">Reference proteome</keyword>
<organism evidence="3 4">
    <name type="scientific">Halosegnis marinus</name>
    <dbReference type="NCBI Taxonomy" id="3034023"/>
    <lineage>
        <taxon>Archaea</taxon>
        <taxon>Methanobacteriati</taxon>
        <taxon>Methanobacteriota</taxon>
        <taxon>Stenosarchaea group</taxon>
        <taxon>Halobacteria</taxon>
        <taxon>Halobacteriales</taxon>
        <taxon>Natronomonadaceae</taxon>
        <taxon>Halosegnis</taxon>
    </lineage>
</organism>
<dbReference type="InterPro" id="IPR013783">
    <property type="entry name" value="Ig-like_fold"/>
</dbReference>
<gene>
    <name evidence="3" type="ORF">ACFQJ4_04420</name>
</gene>
<dbReference type="Pfam" id="PF01882">
    <property type="entry name" value="DUF58"/>
    <property type="match status" value="1"/>
</dbReference>
<dbReference type="Pfam" id="PF01345">
    <property type="entry name" value="DUF11"/>
    <property type="match status" value="1"/>
</dbReference>
<dbReference type="EMBL" id="JBHTAP010000001">
    <property type="protein sequence ID" value="MFC7234559.1"/>
    <property type="molecule type" value="Genomic_DNA"/>
</dbReference>
<comment type="caution">
    <text evidence="3">The sequence shown here is derived from an EMBL/GenBank/DDBJ whole genome shotgun (WGS) entry which is preliminary data.</text>
</comment>
<evidence type="ECO:0000259" key="1">
    <source>
        <dbReference type="Pfam" id="PF01345"/>
    </source>
</evidence>
<dbReference type="PANTHER" id="PTHR33608">
    <property type="entry name" value="BLL2464 PROTEIN"/>
    <property type="match status" value="1"/>
</dbReference>
<dbReference type="InterPro" id="IPR047589">
    <property type="entry name" value="DUF11_rpt"/>
</dbReference>
<dbReference type="GeneID" id="79266227"/>
<proteinExistence type="predicted"/>
<reference evidence="3 4" key="1">
    <citation type="journal article" date="2019" name="Int. J. Syst. Evol. Microbiol.">
        <title>The Global Catalogue of Microorganisms (GCM) 10K type strain sequencing project: providing services to taxonomists for standard genome sequencing and annotation.</title>
        <authorList>
            <consortium name="The Broad Institute Genomics Platform"/>
            <consortium name="The Broad Institute Genome Sequencing Center for Infectious Disease"/>
            <person name="Wu L."/>
            <person name="Ma J."/>
        </authorList>
    </citation>
    <scope>NUCLEOTIDE SEQUENCE [LARGE SCALE GENOMIC DNA]</scope>
    <source>
        <strain evidence="3 4">DT85</strain>
    </source>
</reference>
<dbReference type="AlphaFoldDB" id="A0ABD5ZM03"/>
<protein>
    <submittedName>
        <fullName evidence="3">DUF58 domain-containing protein</fullName>
    </submittedName>
</protein>
<feature type="domain" description="DUF58" evidence="2">
    <location>
        <begin position="190"/>
        <end position="265"/>
    </location>
</feature>
<dbReference type="InterPro" id="IPR001434">
    <property type="entry name" value="OmcB-like_DUF11"/>
</dbReference>
<dbReference type="PANTHER" id="PTHR33608:SF6">
    <property type="entry name" value="BLL2464 PROTEIN"/>
    <property type="match status" value="1"/>
</dbReference>
<dbReference type="InterPro" id="IPR002881">
    <property type="entry name" value="DUF58"/>
</dbReference>
<evidence type="ECO:0000313" key="4">
    <source>
        <dbReference type="Proteomes" id="UP001596398"/>
    </source>
</evidence>
<name>A0ABD5ZM03_9EURY</name>
<accession>A0ABD5ZM03</accession>
<evidence type="ECO:0000259" key="2">
    <source>
        <dbReference type="Pfam" id="PF01882"/>
    </source>
</evidence>
<feature type="domain" description="DUF11" evidence="1">
    <location>
        <begin position="50"/>
        <end position="104"/>
    </location>
</feature>
<dbReference type="NCBIfam" id="TIGR01451">
    <property type="entry name" value="B_ant_repeat"/>
    <property type="match status" value="1"/>
</dbReference>